<keyword evidence="4" id="KW-1003">Cell membrane</keyword>
<name>A0A0R1XHN5_9LACO</name>
<comment type="similarity">
    <text evidence="2">Belongs to the binding-protein-dependent transport system permease family. FecCD subfamily.</text>
</comment>
<dbReference type="GO" id="GO:0005886">
    <property type="term" value="C:plasma membrane"/>
    <property type="evidence" value="ECO:0007669"/>
    <property type="project" value="UniProtKB-SubCell"/>
</dbReference>
<feature type="transmembrane region" description="Helical" evidence="8">
    <location>
        <begin position="144"/>
        <end position="167"/>
    </location>
</feature>
<evidence type="ECO:0000256" key="3">
    <source>
        <dbReference type="ARBA" id="ARBA00022448"/>
    </source>
</evidence>
<dbReference type="PANTHER" id="PTHR30472:SF24">
    <property type="entry name" value="FERRIC ENTEROBACTIN TRANSPORT SYSTEM PERMEASE PROTEIN FEPG"/>
    <property type="match status" value="1"/>
</dbReference>
<dbReference type="OrthoDB" id="9811721at2"/>
<comment type="subcellular location">
    <subcellularLocation>
        <location evidence="1">Cell membrane</location>
        <topology evidence="1">Multi-pass membrane protein</topology>
    </subcellularLocation>
</comment>
<evidence type="ECO:0000313" key="10">
    <source>
        <dbReference type="Proteomes" id="UP000050949"/>
    </source>
</evidence>
<dbReference type="PATRIC" id="fig|1122147.4.peg.2691"/>
<keyword evidence="5 8" id="KW-0812">Transmembrane</keyword>
<keyword evidence="3" id="KW-0813">Transport</keyword>
<dbReference type="AlphaFoldDB" id="A0A0R1XHN5"/>
<evidence type="ECO:0000313" key="9">
    <source>
        <dbReference type="EMBL" id="KRM27401.1"/>
    </source>
</evidence>
<dbReference type="Proteomes" id="UP000050949">
    <property type="component" value="Unassembled WGS sequence"/>
</dbReference>
<dbReference type="SUPFAM" id="SSF81345">
    <property type="entry name" value="ABC transporter involved in vitamin B12 uptake, BtuC"/>
    <property type="match status" value="1"/>
</dbReference>
<feature type="transmembrane region" description="Helical" evidence="8">
    <location>
        <begin position="187"/>
        <end position="208"/>
    </location>
</feature>
<evidence type="ECO:0000256" key="4">
    <source>
        <dbReference type="ARBA" id="ARBA00022475"/>
    </source>
</evidence>
<proteinExistence type="inferred from homology"/>
<keyword evidence="7 8" id="KW-0472">Membrane</keyword>
<dbReference type="PANTHER" id="PTHR30472">
    <property type="entry name" value="FERRIC ENTEROBACTIN TRANSPORT SYSTEM PERMEASE PROTEIN"/>
    <property type="match status" value="1"/>
</dbReference>
<sequence length="330" mass="34442">MVRNSKQRSLLALVLGLLLLVSVLLSVGSGSVHIRLPEIAAILRGAATPNAAVFTQIRLPRVSLSLLAGINLALAGLLLQTVLKNPLADPGIMGINAGAAFGATLIMLLWPAATAAVPLVAFLGGMAAFLLIVGFSWRRNLSPVVLILAGVAVNTVISGGQSVLTTLFSDRLQGVVTWLNGDLSGKTWGQCGLLLVYGVPAYLTVLLLSRQLNVLSLNDNAVASLGLPVRRYRLMLSSVAVYLAAITVAQVGLIGFVGLIVPHIARLLVGGNHRCLLPFTVLLGAVVVSFGDTLARTIVAPVELPVGTIMAIFGGPFFLFLLIRRKGGTV</sequence>
<dbReference type="Gene3D" id="1.10.3470.10">
    <property type="entry name" value="ABC transporter involved in vitamin B12 uptake, BtuC"/>
    <property type="match status" value="1"/>
</dbReference>
<accession>A0A0R1XHN5</accession>
<comment type="caution">
    <text evidence="9">The sequence shown here is derived from an EMBL/GenBank/DDBJ whole genome shotgun (WGS) entry which is preliminary data.</text>
</comment>
<feature type="transmembrane region" description="Helical" evidence="8">
    <location>
        <begin position="62"/>
        <end position="79"/>
    </location>
</feature>
<dbReference type="InterPro" id="IPR037294">
    <property type="entry name" value="ABC_BtuC-like"/>
</dbReference>
<organism evidence="9 10">
    <name type="scientific">Schleiferilactobacillus harbinensis DSM 16991</name>
    <dbReference type="NCBI Taxonomy" id="1122147"/>
    <lineage>
        <taxon>Bacteria</taxon>
        <taxon>Bacillati</taxon>
        <taxon>Bacillota</taxon>
        <taxon>Bacilli</taxon>
        <taxon>Lactobacillales</taxon>
        <taxon>Lactobacillaceae</taxon>
        <taxon>Schleiferilactobacillus</taxon>
    </lineage>
</organism>
<feature type="transmembrane region" description="Helical" evidence="8">
    <location>
        <begin position="276"/>
        <end position="295"/>
    </location>
</feature>
<dbReference type="eggNOG" id="COG0609">
    <property type="taxonomic scope" value="Bacteria"/>
</dbReference>
<feature type="transmembrane region" description="Helical" evidence="8">
    <location>
        <begin position="239"/>
        <end position="264"/>
    </location>
</feature>
<feature type="transmembrane region" description="Helical" evidence="8">
    <location>
        <begin position="116"/>
        <end position="137"/>
    </location>
</feature>
<keyword evidence="6 8" id="KW-1133">Transmembrane helix</keyword>
<feature type="transmembrane region" description="Helical" evidence="8">
    <location>
        <begin position="91"/>
        <end position="110"/>
    </location>
</feature>
<dbReference type="CDD" id="cd06550">
    <property type="entry name" value="TM_ABC_iron-siderophores_like"/>
    <property type="match status" value="1"/>
</dbReference>
<dbReference type="InterPro" id="IPR000522">
    <property type="entry name" value="ABC_transptr_permease_BtuC"/>
</dbReference>
<dbReference type="RefSeq" id="WP_027827657.1">
    <property type="nucleotide sequence ID" value="NZ_AUEH01000005.1"/>
</dbReference>
<feature type="transmembrane region" description="Helical" evidence="8">
    <location>
        <begin position="302"/>
        <end position="323"/>
    </location>
</feature>
<evidence type="ECO:0000256" key="2">
    <source>
        <dbReference type="ARBA" id="ARBA00007935"/>
    </source>
</evidence>
<reference evidence="9 10" key="1">
    <citation type="journal article" date="2015" name="Genome Announc.">
        <title>Expanding the biotechnology potential of lactobacilli through comparative genomics of 213 strains and associated genera.</title>
        <authorList>
            <person name="Sun Z."/>
            <person name="Harris H.M."/>
            <person name="McCann A."/>
            <person name="Guo C."/>
            <person name="Argimon S."/>
            <person name="Zhang W."/>
            <person name="Yang X."/>
            <person name="Jeffery I.B."/>
            <person name="Cooney J.C."/>
            <person name="Kagawa T.F."/>
            <person name="Liu W."/>
            <person name="Song Y."/>
            <person name="Salvetti E."/>
            <person name="Wrobel A."/>
            <person name="Rasinkangas P."/>
            <person name="Parkhill J."/>
            <person name="Rea M.C."/>
            <person name="O'Sullivan O."/>
            <person name="Ritari J."/>
            <person name="Douillard F.P."/>
            <person name="Paul Ross R."/>
            <person name="Yang R."/>
            <person name="Briner A.E."/>
            <person name="Felis G.E."/>
            <person name="de Vos W.M."/>
            <person name="Barrangou R."/>
            <person name="Klaenhammer T.R."/>
            <person name="Caufield P.W."/>
            <person name="Cui Y."/>
            <person name="Zhang H."/>
            <person name="O'Toole P.W."/>
        </authorList>
    </citation>
    <scope>NUCLEOTIDE SEQUENCE [LARGE SCALE GENOMIC DNA]</scope>
    <source>
        <strain evidence="9 10">DSM 16991</strain>
    </source>
</reference>
<evidence type="ECO:0000256" key="5">
    <source>
        <dbReference type="ARBA" id="ARBA00022692"/>
    </source>
</evidence>
<dbReference type="EMBL" id="AZFW01000050">
    <property type="protein sequence ID" value="KRM27401.1"/>
    <property type="molecule type" value="Genomic_DNA"/>
</dbReference>
<gene>
    <name evidence="9" type="ORF">FC91_GL002610</name>
</gene>
<dbReference type="GO" id="GO:0022857">
    <property type="term" value="F:transmembrane transporter activity"/>
    <property type="evidence" value="ECO:0007669"/>
    <property type="project" value="InterPro"/>
</dbReference>
<evidence type="ECO:0000256" key="7">
    <source>
        <dbReference type="ARBA" id="ARBA00023136"/>
    </source>
</evidence>
<evidence type="ECO:0000256" key="6">
    <source>
        <dbReference type="ARBA" id="ARBA00022989"/>
    </source>
</evidence>
<dbReference type="GO" id="GO:0033214">
    <property type="term" value="P:siderophore-iron import into cell"/>
    <property type="evidence" value="ECO:0007669"/>
    <property type="project" value="TreeGrafter"/>
</dbReference>
<protein>
    <submittedName>
        <fullName evidence="9">Iron(III) dicitrate transport system permease protein fecD</fullName>
    </submittedName>
</protein>
<evidence type="ECO:0000256" key="1">
    <source>
        <dbReference type="ARBA" id="ARBA00004651"/>
    </source>
</evidence>
<dbReference type="FunFam" id="1.10.3470.10:FF:000001">
    <property type="entry name" value="Vitamin B12 ABC transporter permease BtuC"/>
    <property type="match status" value="1"/>
</dbReference>
<evidence type="ECO:0000256" key="8">
    <source>
        <dbReference type="SAM" id="Phobius"/>
    </source>
</evidence>
<dbReference type="Pfam" id="PF01032">
    <property type="entry name" value="FecCD"/>
    <property type="match status" value="1"/>
</dbReference>